<dbReference type="Proteomes" id="UP000006620">
    <property type="component" value="Chromosome"/>
</dbReference>
<organism evidence="1 2">
    <name type="scientific">Paenibacillus mucilaginosus (strain KNP414)</name>
    <dbReference type="NCBI Taxonomy" id="1036673"/>
    <lineage>
        <taxon>Bacteria</taxon>
        <taxon>Bacillati</taxon>
        <taxon>Bacillota</taxon>
        <taxon>Bacilli</taxon>
        <taxon>Bacillales</taxon>
        <taxon>Paenibacillaceae</taxon>
        <taxon>Paenibacillus</taxon>
    </lineage>
</organism>
<evidence type="ECO:0000313" key="2">
    <source>
        <dbReference type="Proteomes" id="UP000006620"/>
    </source>
</evidence>
<accession>F8FEB8</accession>
<evidence type="ECO:0008006" key="3">
    <source>
        <dbReference type="Google" id="ProtNLM"/>
    </source>
</evidence>
<dbReference type="AlphaFoldDB" id="F8FEB8"/>
<protein>
    <recommendedName>
        <fullName evidence="3">AAA family ATPase</fullName>
    </recommendedName>
</protein>
<reference evidence="2" key="1">
    <citation type="submission" date="2011-06" db="EMBL/GenBank/DDBJ databases">
        <title>Complete genome sequence of Paenibacillus mucilaginosus KNP414.</title>
        <authorList>
            <person name="Wang J."/>
            <person name="Hu S."/>
            <person name="Hu X."/>
            <person name="Zhang B."/>
            <person name="Dong D."/>
            <person name="Zhang S."/>
            <person name="Zhao K."/>
            <person name="Wu D."/>
        </authorList>
    </citation>
    <scope>NUCLEOTIDE SEQUENCE [LARGE SCALE GENOMIC DNA]</scope>
    <source>
        <strain evidence="2">KNP414</strain>
    </source>
</reference>
<proteinExistence type="predicted"/>
<reference evidence="1 2" key="2">
    <citation type="journal article" date="2013" name="Genome Announc.">
        <title>Genome Sequence of Growth-Improving Paenibacillus mucilaginosus Strain KNP414.</title>
        <authorList>
            <person name="Lu J.J."/>
            <person name="Wang J.F."/>
            <person name="Hu X.F."/>
        </authorList>
    </citation>
    <scope>NUCLEOTIDE SEQUENCE [LARGE SCALE GENOMIC DNA]</scope>
    <source>
        <strain evidence="1 2">KNP414</strain>
    </source>
</reference>
<name>F8FEB8_PAEMK</name>
<dbReference type="HOGENOM" id="CLU_126406_0_0_9"/>
<dbReference type="EMBL" id="CP002869">
    <property type="protein sequence ID" value="AEI44517.1"/>
    <property type="molecule type" value="Genomic_DNA"/>
</dbReference>
<sequence length="185" mass="20803">MREEPAKRVIYLISGPLGAGKSTVSKALAGQMEPCVLLEGDHLLHMFQGSEPSWEERLSLTWKNIVTITRNYIDHGLNVIIDFVVEDELEWVYTELTDGSTEIRYVVLRAHPDQLAERLKQRGDPDSLTRSLFLLNQLENSPANQGYLYDTTGKPPEGIAEIIRQDPRFLVRMQPGTPDLGGSKA</sequence>
<dbReference type="PATRIC" id="fig|1036673.3.peg.5577"/>
<dbReference type="Gene3D" id="3.40.50.300">
    <property type="entry name" value="P-loop containing nucleotide triphosphate hydrolases"/>
    <property type="match status" value="1"/>
</dbReference>
<evidence type="ECO:0000313" key="1">
    <source>
        <dbReference type="EMBL" id="AEI44517.1"/>
    </source>
</evidence>
<dbReference type="SUPFAM" id="SSF52540">
    <property type="entry name" value="P-loop containing nucleoside triphosphate hydrolases"/>
    <property type="match status" value="1"/>
</dbReference>
<dbReference type="KEGG" id="pms:KNP414_05993"/>
<gene>
    <name evidence="1" type="ordered locus">KNP414_05993</name>
</gene>
<dbReference type="RefSeq" id="WP_013919663.1">
    <property type="nucleotide sequence ID" value="NC_015690.1"/>
</dbReference>
<dbReference type="Pfam" id="PF13238">
    <property type="entry name" value="AAA_18"/>
    <property type="match status" value="1"/>
</dbReference>
<dbReference type="InterPro" id="IPR027417">
    <property type="entry name" value="P-loop_NTPase"/>
</dbReference>